<reference evidence="4 5" key="1">
    <citation type="submission" date="2022-08" db="EMBL/GenBank/DDBJ databases">
        <title>Reclassification of Massilia species as members of the genera Telluria, Duganella, Pseudoduganella, Mokoshia gen. nov. and Zemynaea gen. nov. using orthogonal and non-orthogonal genome-based approaches.</title>
        <authorList>
            <person name="Bowman J.P."/>
        </authorList>
    </citation>
    <scope>NUCLEOTIDE SEQUENCE [LARGE SCALE GENOMIC DNA]</scope>
    <source>
        <strain evidence="4 5">LMG 28164</strain>
    </source>
</reference>
<keyword evidence="2" id="KW-0446">Lipid-binding</keyword>
<gene>
    <name evidence="4" type="ORF">NX782_02055</name>
</gene>
<evidence type="ECO:0000256" key="1">
    <source>
        <dbReference type="ARBA" id="ARBA00006889"/>
    </source>
</evidence>
<evidence type="ECO:0000259" key="3">
    <source>
        <dbReference type="Pfam" id="PF08212"/>
    </source>
</evidence>
<comment type="similarity">
    <text evidence="1 2">Belongs to the calycin superfamily. Lipocalin family.</text>
</comment>
<comment type="subunit">
    <text evidence="2">Homodimer.</text>
</comment>
<dbReference type="PANTHER" id="PTHR10612:SF34">
    <property type="entry name" value="APOLIPOPROTEIN D"/>
    <property type="match status" value="1"/>
</dbReference>
<evidence type="ECO:0000256" key="2">
    <source>
        <dbReference type="PIRNR" id="PIRNR036893"/>
    </source>
</evidence>
<organism evidence="4 5">
    <name type="scientific">Massilia norwichensis</name>
    <dbReference type="NCBI Taxonomy" id="1442366"/>
    <lineage>
        <taxon>Bacteria</taxon>
        <taxon>Pseudomonadati</taxon>
        <taxon>Pseudomonadota</taxon>
        <taxon>Betaproteobacteria</taxon>
        <taxon>Burkholderiales</taxon>
        <taxon>Oxalobacteraceae</taxon>
        <taxon>Telluria group</taxon>
        <taxon>Massilia</taxon>
    </lineage>
</organism>
<evidence type="ECO:0000313" key="5">
    <source>
        <dbReference type="Proteomes" id="UP001205560"/>
    </source>
</evidence>
<dbReference type="Pfam" id="PF08212">
    <property type="entry name" value="Lipocalin_2"/>
    <property type="match status" value="1"/>
</dbReference>
<dbReference type="CDD" id="cd19438">
    <property type="entry name" value="lipocalin_Blc-like"/>
    <property type="match status" value="1"/>
</dbReference>
<comment type="function">
    <text evidence="2">Involved in the storage or transport of lipids necessary for membrane maintenance under stressful conditions. Displays a binding preference for lysophospholipids.</text>
</comment>
<dbReference type="InterPro" id="IPR002446">
    <property type="entry name" value="Lipocalin_bac"/>
</dbReference>
<protein>
    <recommendedName>
        <fullName evidence="2">Outer membrane lipoprotein Blc</fullName>
    </recommendedName>
</protein>
<dbReference type="Proteomes" id="UP001205560">
    <property type="component" value="Unassembled WGS sequence"/>
</dbReference>
<dbReference type="InterPro" id="IPR047202">
    <property type="entry name" value="Lipocalin_Blc-like_dom"/>
</dbReference>
<accession>A0ABT2A1B9</accession>
<keyword evidence="2" id="KW-0449">Lipoprotein</keyword>
<dbReference type="PANTHER" id="PTHR10612">
    <property type="entry name" value="APOLIPOPROTEIN D"/>
    <property type="match status" value="1"/>
</dbReference>
<dbReference type="InterPro" id="IPR012674">
    <property type="entry name" value="Calycin"/>
</dbReference>
<name>A0ABT2A1B9_9BURK</name>
<feature type="domain" description="Lipocalin/cytosolic fatty-acid binding" evidence="3">
    <location>
        <begin position="19"/>
        <end position="166"/>
    </location>
</feature>
<dbReference type="InterPro" id="IPR000566">
    <property type="entry name" value="Lipocln_cytosolic_FA-bd_dom"/>
</dbReference>
<dbReference type="Gene3D" id="2.40.128.20">
    <property type="match status" value="1"/>
</dbReference>
<dbReference type="InterPro" id="IPR022271">
    <property type="entry name" value="Lipocalin_ApoD"/>
</dbReference>
<comment type="caution">
    <text evidence="4">The sequence shown here is derived from an EMBL/GenBank/DDBJ whole genome shotgun (WGS) entry which is preliminary data.</text>
</comment>
<dbReference type="PIRSF" id="PIRSF036893">
    <property type="entry name" value="Lipocalin_ApoD"/>
    <property type="match status" value="1"/>
</dbReference>
<dbReference type="SUPFAM" id="SSF50814">
    <property type="entry name" value="Lipocalins"/>
    <property type="match status" value="1"/>
</dbReference>
<sequence>MAAARERQGDADLEPIASLDVPRYLGAWYEIARYPNRFQKQCDSNTTAHYSKLPDGSLQVLNRCRRADGRYEEVVGQARQIGPADSPKLEVRFAPGWLSFLPMVWGDYWVIDLDPDYQLAAVSEPKREYLWILSRTPTVPRQTLAALLDRLERQGFDTGKLEMTKQTR</sequence>
<dbReference type="EMBL" id="JANUGX010000002">
    <property type="protein sequence ID" value="MCS0587983.1"/>
    <property type="molecule type" value="Genomic_DNA"/>
</dbReference>
<evidence type="ECO:0000313" key="4">
    <source>
        <dbReference type="EMBL" id="MCS0587983.1"/>
    </source>
</evidence>
<keyword evidence="5" id="KW-1185">Reference proteome</keyword>
<keyword evidence="2" id="KW-0472">Membrane</keyword>
<dbReference type="PRINTS" id="PR01171">
    <property type="entry name" value="BCTLIPOCALIN"/>
</dbReference>
<keyword evidence="2" id="KW-0998">Cell outer membrane</keyword>
<proteinExistence type="inferred from homology"/>
<comment type="subcellular location">
    <subcellularLocation>
        <location evidence="2">Cell outer membrane</location>
    </subcellularLocation>
</comment>